<dbReference type="PROSITE" id="PS50093">
    <property type="entry name" value="PKD"/>
    <property type="match status" value="1"/>
</dbReference>
<protein>
    <submittedName>
        <fullName evidence="2">PKD domain-containing protein</fullName>
    </submittedName>
</protein>
<dbReference type="RefSeq" id="WP_027260234.1">
    <property type="nucleotide sequence ID" value="NZ_FPAW01000030.1"/>
</dbReference>
<proteinExistence type="predicted"/>
<evidence type="ECO:0000313" key="3">
    <source>
        <dbReference type="Proteomes" id="UP000182466"/>
    </source>
</evidence>
<keyword evidence="3" id="KW-1185">Reference proteome</keyword>
<dbReference type="SMART" id="SM00089">
    <property type="entry name" value="PKD"/>
    <property type="match status" value="1"/>
</dbReference>
<dbReference type="Gene3D" id="2.60.40.10">
    <property type="entry name" value="Immunoglobulins"/>
    <property type="match status" value="1"/>
</dbReference>
<dbReference type="Proteomes" id="UP000182466">
    <property type="component" value="Unassembled WGS sequence"/>
</dbReference>
<dbReference type="EMBL" id="FPAW01000030">
    <property type="protein sequence ID" value="SFU12543.1"/>
    <property type="molecule type" value="Genomic_DNA"/>
</dbReference>
<dbReference type="Pfam" id="PF00801">
    <property type="entry name" value="PKD"/>
    <property type="match status" value="1"/>
</dbReference>
<feature type="domain" description="PKD" evidence="1">
    <location>
        <begin position="90"/>
        <end position="161"/>
    </location>
</feature>
<organism evidence="2 3">
    <name type="scientific">Sedimentitalea nanhaiensis</name>
    <dbReference type="NCBI Taxonomy" id="999627"/>
    <lineage>
        <taxon>Bacteria</taxon>
        <taxon>Pseudomonadati</taxon>
        <taxon>Pseudomonadota</taxon>
        <taxon>Alphaproteobacteria</taxon>
        <taxon>Rhodobacterales</taxon>
        <taxon>Paracoccaceae</taxon>
        <taxon>Sedimentitalea</taxon>
    </lineage>
</organism>
<dbReference type="STRING" id="999627.SAMN05216236_13022"/>
<dbReference type="InterPro" id="IPR013783">
    <property type="entry name" value="Ig-like_fold"/>
</dbReference>
<dbReference type="CDD" id="cd00146">
    <property type="entry name" value="PKD"/>
    <property type="match status" value="1"/>
</dbReference>
<reference evidence="2 3" key="1">
    <citation type="submission" date="2016-10" db="EMBL/GenBank/DDBJ databases">
        <authorList>
            <person name="de Groot N.N."/>
        </authorList>
    </citation>
    <scope>NUCLEOTIDE SEQUENCE [LARGE SCALE GENOMIC DNA]</scope>
    <source>
        <strain evidence="2 3">CGMCC 1.10959</strain>
    </source>
</reference>
<dbReference type="OrthoDB" id="7847180at2"/>
<evidence type="ECO:0000313" key="2">
    <source>
        <dbReference type="EMBL" id="SFU12543.1"/>
    </source>
</evidence>
<accession>A0A1I7DLF7</accession>
<evidence type="ECO:0000259" key="1">
    <source>
        <dbReference type="PROSITE" id="PS50093"/>
    </source>
</evidence>
<gene>
    <name evidence="2" type="ORF">SAMN05216236_13022</name>
</gene>
<dbReference type="SUPFAM" id="SSF49299">
    <property type="entry name" value="PKD domain"/>
    <property type="match status" value="1"/>
</dbReference>
<dbReference type="InterPro" id="IPR000601">
    <property type="entry name" value="PKD_dom"/>
</dbReference>
<dbReference type="InterPro" id="IPR035986">
    <property type="entry name" value="PKD_dom_sf"/>
</dbReference>
<dbReference type="InterPro" id="IPR022409">
    <property type="entry name" value="PKD/Chitinase_dom"/>
</dbReference>
<name>A0A1I7DLF7_9RHOB</name>
<dbReference type="AlphaFoldDB" id="A0A1I7DLF7"/>
<sequence>MRTLNLSGFKTGESLNISVSQNAITAGPANVSSWGGGGDGGTISITVDRTMLRVAPDSVRFWVDLSEAVFDTNGPTGDEVYDARMHDLIYLWDFGDTASGNWTAPENVLPEWKNRNTAKGPMVTHMYTRPGTHNATVLVIEPSSGKTATASIDIIVADPDTVYDGTSGQTICVNPYGDDDWTYVDANYPNAIKVNADENNEIVYTDVIYVDGVKGRYDAVWADQRNGVPNRWLFKGGSTFGLSINPAYPEVPGLYLGSYGDSKATIVPPPYASTDVMNSPAAIIYDKGLGYILGDATGPAPDLRIVELKLEGTFDPTTQVPSDIVSNYDTSMRWLGMRLLSRLDLIISQCDFAKFGTGTISWNPPADNANSTYPSHLHMDDCTMTDFGGQYPIYLGGPSEHATSTISFTGCRFDQNPLSLSSDAWRAVIRSDSWRNNHMRGCDIFHLDNTQANVKLGNTPSKDGTVINVHSCAFEGGYQALIIGANSIARGKFSEGGSSAMNAIIDGVISVMNYAGHQAFYTVASGVTIRNNLCIVAGQAKINYGNAFKNFVEVKAMYGAYQESPVQFDANIVGNAPVRIYNNTMRVDRTYLQNSSVSGVFVEPVLLYEITQGGAPKFTNVIEENNLTHMPRFQAPYAETSYAPVSDVALWQPRTAGWRPIVARHPGKLLGQDVPDGGTYFQPYWTLSDGVTQLARAHIKEGSDKHQLVVQGVGNGWMSLDSGLFEMRFEDAGVTITNRSGVTWPASAGYGPVLDMSERSPLQTGYAMPESAVKDTRPLPGSAALGAALNGDVSYMDITLQDRPEPPSMGAWEAE</sequence>